<name>A0A0D0AKC3_9AGAR</name>
<dbReference type="Proteomes" id="UP000053593">
    <property type="component" value="Unassembled WGS sequence"/>
</dbReference>
<evidence type="ECO:0000313" key="1">
    <source>
        <dbReference type="EMBL" id="KIK50650.1"/>
    </source>
</evidence>
<feature type="non-terminal residue" evidence="1">
    <location>
        <position position="1"/>
    </location>
</feature>
<sequence length="152" mass="17773">KFDLRKKITAAMIEVCKDRNDHEGVTFWEWVLVLLDCAGHDFMLDDEDMTRTIARCIKQVALLKWRHPYFLKLFRFIDVILGIENMVFQQHGKAPMERVRTSQVSSWPAPPGRPPSFYAPIFLASLTLPQKTALKMDEIEFTLCHFEEDLDD</sequence>
<proteinExistence type="predicted"/>
<dbReference type="AlphaFoldDB" id="A0A0D0AKC3"/>
<keyword evidence="2" id="KW-1185">Reference proteome</keyword>
<dbReference type="OrthoDB" id="2872488at2759"/>
<reference evidence="1 2" key="1">
    <citation type="submission" date="2014-04" db="EMBL/GenBank/DDBJ databases">
        <title>Evolutionary Origins and Diversification of the Mycorrhizal Mutualists.</title>
        <authorList>
            <consortium name="DOE Joint Genome Institute"/>
            <consortium name="Mycorrhizal Genomics Consortium"/>
            <person name="Kohler A."/>
            <person name="Kuo A."/>
            <person name="Nagy L.G."/>
            <person name="Floudas D."/>
            <person name="Copeland A."/>
            <person name="Barry K.W."/>
            <person name="Cichocki N."/>
            <person name="Veneault-Fourrey C."/>
            <person name="LaButti K."/>
            <person name="Lindquist E.A."/>
            <person name="Lipzen A."/>
            <person name="Lundell T."/>
            <person name="Morin E."/>
            <person name="Murat C."/>
            <person name="Riley R."/>
            <person name="Ohm R."/>
            <person name="Sun H."/>
            <person name="Tunlid A."/>
            <person name="Henrissat B."/>
            <person name="Grigoriev I.V."/>
            <person name="Hibbett D.S."/>
            <person name="Martin F."/>
        </authorList>
    </citation>
    <scope>NUCLEOTIDE SEQUENCE [LARGE SCALE GENOMIC DNA]</scope>
    <source>
        <strain evidence="1 2">FD-317 M1</strain>
    </source>
</reference>
<organism evidence="1 2">
    <name type="scientific">Collybiopsis luxurians FD-317 M1</name>
    <dbReference type="NCBI Taxonomy" id="944289"/>
    <lineage>
        <taxon>Eukaryota</taxon>
        <taxon>Fungi</taxon>
        <taxon>Dikarya</taxon>
        <taxon>Basidiomycota</taxon>
        <taxon>Agaricomycotina</taxon>
        <taxon>Agaricomycetes</taxon>
        <taxon>Agaricomycetidae</taxon>
        <taxon>Agaricales</taxon>
        <taxon>Marasmiineae</taxon>
        <taxon>Omphalotaceae</taxon>
        <taxon>Collybiopsis</taxon>
        <taxon>Collybiopsis luxurians</taxon>
    </lineage>
</organism>
<protein>
    <submittedName>
        <fullName evidence="1">Uncharacterized protein</fullName>
    </submittedName>
</protein>
<accession>A0A0D0AKC3</accession>
<gene>
    <name evidence="1" type="ORF">GYMLUDRAFT_182456</name>
</gene>
<dbReference type="EMBL" id="KN834891">
    <property type="protein sequence ID" value="KIK50650.1"/>
    <property type="molecule type" value="Genomic_DNA"/>
</dbReference>
<evidence type="ECO:0000313" key="2">
    <source>
        <dbReference type="Proteomes" id="UP000053593"/>
    </source>
</evidence>
<dbReference type="HOGENOM" id="CLU_150160_0_0_1"/>